<organism evidence="2 3">
    <name type="scientific">Nitzschia inconspicua</name>
    <dbReference type="NCBI Taxonomy" id="303405"/>
    <lineage>
        <taxon>Eukaryota</taxon>
        <taxon>Sar</taxon>
        <taxon>Stramenopiles</taxon>
        <taxon>Ochrophyta</taxon>
        <taxon>Bacillariophyta</taxon>
        <taxon>Bacillariophyceae</taxon>
        <taxon>Bacillariophycidae</taxon>
        <taxon>Bacillariales</taxon>
        <taxon>Bacillariaceae</taxon>
        <taxon>Nitzschia</taxon>
    </lineage>
</organism>
<evidence type="ECO:0000313" key="1">
    <source>
        <dbReference type="EMBL" id="KAG7339102.1"/>
    </source>
</evidence>
<reference evidence="2" key="1">
    <citation type="journal article" date="2021" name="Sci. Rep.">
        <title>Diploid genomic architecture of Nitzschia inconspicua, an elite biomass production diatom.</title>
        <authorList>
            <person name="Oliver A."/>
            <person name="Podell S."/>
            <person name="Pinowska A."/>
            <person name="Traller J.C."/>
            <person name="Smith S.R."/>
            <person name="McClure R."/>
            <person name="Beliaev A."/>
            <person name="Bohutskyi P."/>
            <person name="Hill E.A."/>
            <person name="Rabines A."/>
            <person name="Zheng H."/>
            <person name="Allen L.Z."/>
            <person name="Kuo A."/>
            <person name="Grigoriev I.V."/>
            <person name="Allen A.E."/>
            <person name="Hazlebeck D."/>
            <person name="Allen E.E."/>
        </authorList>
    </citation>
    <scope>NUCLEOTIDE SEQUENCE</scope>
    <source>
        <strain evidence="2">Hildebrandi</strain>
    </source>
</reference>
<reference evidence="2" key="2">
    <citation type="submission" date="2021-04" db="EMBL/GenBank/DDBJ databases">
        <authorList>
            <person name="Podell S."/>
        </authorList>
    </citation>
    <scope>NUCLEOTIDE SEQUENCE</scope>
    <source>
        <strain evidence="2">Hildebrandi</strain>
    </source>
</reference>
<name>A0A9K3LGW8_9STRA</name>
<sequence>MSPLASIRLIFSRILKRSLESNDVPGGYRGLTKRLSISGQGVVLIDMNVVVHDGIVMIGADAVDEDVFVVVSDGLVVELMRPDVTEMVTMEGKETLRAHNVSLVSLRPTQFSSNNLASPANAA</sequence>
<evidence type="ECO:0000313" key="3">
    <source>
        <dbReference type="Proteomes" id="UP000693970"/>
    </source>
</evidence>
<dbReference type="Proteomes" id="UP000693970">
    <property type="component" value="Unassembled WGS sequence"/>
</dbReference>
<dbReference type="EMBL" id="JAGRRH010000012">
    <property type="protein sequence ID" value="KAG7362165.1"/>
    <property type="molecule type" value="Genomic_DNA"/>
</dbReference>
<accession>A0A9K3LGW8</accession>
<gene>
    <name evidence="1" type="ORF">IV203_017679</name>
    <name evidence="2" type="ORF">IV203_025831</name>
</gene>
<dbReference type="AlphaFoldDB" id="A0A9K3LGW8"/>
<proteinExistence type="predicted"/>
<keyword evidence="3" id="KW-1185">Reference proteome</keyword>
<dbReference type="EMBL" id="JAGRRH010000041">
    <property type="protein sequence ID" value="KAG7339102.1"/>
    <property type="molecule type" value="Genomic_DNA"/>
</dbReference>
<evidence type="ECO:0000313" key="2">
    <source>
        <dbReference type="EMBL" id="KAG7362165.1"/>
    </source>
</evidence>
<comment type="caution">
    <text evidence="2">The sequence shown here is derived from an EMBL/GenBank/DDBJ whole genome shotgun (WGS) entry which is preliminary data.</text>
</comment>
<protein>
    <submittedName>
        <fullName evidence="2">Uncharacterized protein</fullName>
    </submittedName>
</protein>